<evidence type="ECO:0000256" key="1">
    <source>
        <dbReference type="ARBA" id="ARBA00022884"/>
    </source>
</evidence>
<dbReference type="PANTHER" id="PTHR10693">
    <property type="entry name" value="RAS GTPASE-ACTIVATING PROTEIN-BINDING PROTEIN"/>
    <property type="match status" value="1"/>
</dbReference>
<reference evidence="6 7" key="1">
    <citation type="journal article" date="2020" name="Nat. Food">
        <title>A phased Vanilla planifolia genome enables genetic improvement of flavour and production.</title>
        <authorList>
            <person name="Hasing T."/>
            <person name="Tang H."/>
            <person name="Brym M."/>
            <person name="Khazi F."/>
            <person name="Huang T."/>
            <person name="Chambers A.H."/>
        </authorList>
    </citation>
    <scope>NUCLEOTIDE SEQUENCE [LARGE SCALE GENOMIC DNA]</scope>
    <source>
        <tissue evidence="6">Leaf</tissue>
    </source>
</reference>
<feature type="compositionally biased region" description="Basic and acidic residues" evidence="3">
    <location>
        <begin position="430"/>
        <end position="439"/>
    </location>
</feature>
<dbReference type="CDD" id="cd00780">
    <property type="entry name" value="NTF2"/>
    <property type="match status" value="1"/>
</dbReference>
<evidence type="ECO:0000256" key="3">
    <source>
        <dbReference type="SAM" id="MobiDB-lite"/>
    </source>
</evidence>
<dbReference type="SUPFAM" id="SSF54427">
    <property type="entry name" value="NTF2-like"/>
    <property type="match status" value="1"/>
</dbReference>
<proteinExistence type="predicted"/>
<evidence type="ECO:0000259" key="4">
    <source>
        <dbReference type="PROSITE" id="PS50102"/>
    </source>
</evidence>
<dbReference type="EMBL" id="JADCNM010000002">
    <property type="protein sequence ID" value="KAG0493768.1"/>
    <property type="molecule type" value="Genomic_DNA"/>
</dbReference>
<dbReference type="AlphaFoldDB" id="A0A835RNF0"/>
<gene>
    <name evidence="6" type="ORF">HPP92_004762</name>
</gene>
<feature type="domain" description="NTF2" evidence="5">
    <location>
        <begin position="20"/>
        <end position="134"/>
    </location>
</feature>
<comment type="caution">
    <text evidence="6">The sequence shown here is derived from an EMBL/GenBank/DDBJ whole genome shotgun (WGS) entry which is preliminary data.</text>
</comment>
<dbReference type="InterPro" id="IPR018222">
    <property type="entry name" value="Nuclear_transport_factor_2_euk"/>
</dbReference>
<dbReference type="PROSITE" id="PS50177">
    <property type="entry name" value="NTF2_DOMAIN"/>
    <property type="match status" value="1"/>
</dbReference>
<sequence length="461" mass="51561">MFSGEKMASVIQGKVSAVQVGSYFLGQYYHFLQQTPNLVHQFYGDSSSMIRYNGENNESASGIAEIHNLIIRLNFTEIEIKTAHSLESWDGGVLVTVTGFVQAKDFICRRNFVETFFLAPQEKGYFILNDIFLLLEDEQFQQHPVHLMHDEYDRELSTLDPVQDPVSSYILGEDIPLREFSSPPIPVEINNEVENYSVPVQQQEAPGFEEREDEPPAEQSSASVSSVSSTIHDQPVPAEELVEEPPKHTYASILCLRTTKAQGGQHLTPMNKATPLLAEWQHAPLSTQHGPPISSVPEKSGSESWDEYSSLEDEGDSKSVYVGNLPASISTSDLDQEFRNFGRIKPNGVTIRSRKEAGVFYAFIEFEEASAVQNALKASPVQLNGRLIHVEGRRPNSGALRGRRSRGRVGYNSETQKSRFGGRSSGRGNAQDHDRDYNRQRGNGYLQRAPRQERVTLGNQP</sequence>
<dbReference type="OrthoDB" id="339151at2759"/>
<dbReference type="InterPro" id="IPR002075">
    <property type="entry name" value="NTF2_dom"/>
</dbReference>
<evidence type="ECO:0000313" key="7">
    <source>
        <dbReference type="Proteomes" id="UP000639772"/>
    </source>
</evidence>
<dbReference type="FunFam" id="3.10.450.50:FF:000003">
    <property type="entry name" value="Nuclear transport factor 2 family protein"/>
    <property type="match status" value="1"/>
</dbReference>
<feature type="compositionally biased region" description="Low complexity" evidence="3">
    <location>
        <begin position="418"/>
        <end position="428"/>
    </location>
</feature>
<name>A0A835RNF0_VANPL</name>
<protein>
    <recommendedName>
        <fullName evidence="8">G3BP-like protein</fullName>
    </recommendedName>
</protein>
<evidence type="ECO:0000313" key="6">
    <source>
        <dbReference type="EMBL" id="KAG0493768.1"/>
    </source>
</evidence>
<dbReference type="Pfam" id="PF00076">
    <property type="entry name" value="RRM_1"/>
    <property type="match status" value="1"/>
</dbReference>
<dbReference type="Proteomes" id="UP000639772">
    <property type="component" value="Unassembled WGS sequence"/>
</dbReference>
<dbReference type="InterPro" id="IPR035979">
    <property type="entry name" value="RBD_domain_sf"/>
</dbReference>
<evidence type="ECO:0000256" key="2">
    <source>
        <dbReference type="PROSITE-ProRule" id="PRU00176"/>
    </source>
</evidence>
<evidence type="ECO:0008006" key="8">
    <source>
        <dbReference type="Google" id="ProtNLM"/>
    </source>
</evidence>
<dbReference type="Gene3D" id="3.30.70.330">
    <property type="match status" value="1"/>
</dbReference>
<dbReference type="InterPro" id="IPR012677">
    <property type="entry name" value="Nucleotide-bd_a/b_plait_sf"/>
</dbReference>
<feature type="region of interest" description="Disordered" evidence="3">
    <location>
        <begin position="202"/>
        <end position="245"/>
    </location>
</feature>
<feature type="compositionally biased region" description="Low complexity" evidence="3">
    <location>
        <begin position="220"/>
        <end position="239"/>
    </location>
</feature>
<feature type="domain" description="RRM" evidence="4">
    <location>
        <begin position="318"/>
        <end position="394"/>
    </location>
</feature>
<organism evidence="6 7">
    <name type="scientific">Vanilla planifolia</name>
    <name type="common">Vanilla</name>
    <dbReference type="NCBI Taxonomy" id="51239"/>
    <lineage>
        <taxon>Eukaryota</taxon>
        <taxon>Viridiplantae</taxon>
        <taxon>Streptophyta</taxon>
        <taxon>Embryophyta</taxon>
        <taxon>Tracheophyta</taxon>
        <taxon>Spermatophyta</taxon>
        <taxon>Magnoliopsida</taxon>
        <taxon>Liliopsida</taxon>
        <taxon>Asparagales</taxon>
        <taxon>Orchidaceae</taxon>
        <taxon>Vanilloideae</taxon>
        <taxon>Vanilleae</taxon>
        <taxon>Vanilla</taxon>
    </lineage>
</organism>
<keyword evidence="1 2" id="KW-0694">RNA-binding</keyword>
<dbReference type="SUPFAM" id="SSF54928">
    <property type="entry name" value="RNA-binding domain, RBD"/>
    <property type="match status" value="1"/>
</dbReference>
<accession>A0A835RNF0</accession>
<dbReference type="PROSITE" id="PS50102">
    <property type="entry name" value="RRM"/>
    <property type="match status" value="1"/>
</dbReference>
<feature type="region of interest" description="Disordered" evidence="3">
    <location>
        <begin position="285"/>
        <end position="317"/>
    </location>
</feature>
<dbReference type="GO" id="GO:1990904">
    <property type="term" value="C:ribonucleoprotein complex"/>
    <property type="evidence" value="ECO:0007669"/>
    <property type="project" value="TreeGrafter"/>
</dbReference>
<dbReference type="InterPro" id="IPR000504">
    <property type="entry name" value="RRM_dom"/>
</dbReference>
<evidence type="ECO:0000259" key="5">
    <source>
        <dbReference type="PROSITE" id="PS50177"/>
    </source>
</evidence>
<dbReference type="GO" id="GO:0003729">
    <property type="term" value="F:mRNA binding"/>
    <property type="evidence" value="ECO:0007669"/>
    <property type="project" value="TreeGrafter"/>
</dbReference>
<dbReference type="CDD" id="cd00590">
    <property type="entry name" value="RRM_SF"/>
    <property type="match status" value="1"/>
</dbReference>
<dbReference type="GO" id="GO:0005829">
    <property type="term" value="C:cytosol"/>
    <property type="evidence" value="ECO:0007669"/>
    <property type="project" value="TreeGrafter"/>
</dbReference>
<dbReference type="Gene3D" id="3.10.450.50">
    <property type="match status" value="1"/>
</dbReference>
<feature type="region of interest" description="Disordered" evidence="3">
    <location>
        <begin position="394"/>
        <end position="461"/>
    </location>
</feature>
<dbReference type="SMART" id="SM00360">
    <property type="entry name" value="RRM"/>
    <property type="match status" value="1"/>
</dbReference>
<dbReference type="Pfam" id="PF02136">
    <property type="entry name" value="NTF2"/>
    <property type="match status" value="1"/>
</dbReference>
<feature type="compositionally biased region" description="Acidic residues" evidence="3">
    <location>
        <begin position="304"/>
        <end position="315"/>
    </location>
</feature>
<dbReference type="PANTHER" id="PTHR10693:SF58">
    <property type="entry name" value="OS02G0131700 PROTEIN"/>
    <property type="match status" value="1"/>
</dbReference>
<dbReference type="InterPro" id="IPR039539">
    <property type="entry name" value="Ras_GTPase_bind_prot"/>
</dbReference>
<dbReference type="InterPro" id="IPR032710">
    <property type="entry name" value="NTF2-like_dom_sf"/>
</dbReference>